<reference evidence="1" key="1">
    <citation type="submission" date="2019-08" db="EMBL/GenBank/DDBJ databases">
        <authorList>
            <person name="Kucharzyk K."/>
            <person name="Murdoch R.W."/>
            <person name="Higgins S."/>
            <person name="Loffler F."/>
        </authorList>
    </citation>
    <scope>NUCLEOTIDE SEQUENCE</scope>
</reference>
<dbReference type="EMBL" id="VSSQ01062387">
    <property type="protein sequence ID" value="MPN15571.1"/>
    <property type="molecule type" value="Genomic_DNA"/>
</dbReference>
<sequence>MLYSDFAIDPATPFPDGILTITQNIRVCEKDAMDYGATVAIITHTFTFDTTKGNMQSADDSETLIPLSGEYYLTITHNGEGNESSTIETKKVSLDGIKLKASYEYLPTGIVASITLAEAPDNWTSDMISSLLEVTWRNMHDTFTKDGIANDLYIDEAFVSEAPVPDHFGLDELIFILPVFPDQYDSNPSVVMKLSLAYIETYNGTDLLSGELYTLPSGEVKTQTNFAPLTEITVPLPKS</sequence>
<evidence type="ECO:0000313" key="1">
    <source>
        <dbReference type="EMBL" id="MPN15571.1"/>
    </source>
</evidence>
<accession>A0A645FME9</accession>
<name>A0A645FME9_9ZZZZ</name>
<proteinExistence type="predicted"/>
<organism evidence="1">
    <name type="scientific">bioreactor metagenome</name>
    <dbReference type="NCBI Taxonomy" id="1076179"/>
    <lineage>
        <taxon>unclassified sequences</taxon>
        <taxon>metagenomes</taxon>
        <taxon>ecological metagenomes</taxon>
    </lineage>
</organism>
<dbReference type="AlphaFoldDB" id="A0A645FME9"/>
<comment type="caution">
    <text evidence="1">The sequence shown here is derived from an EMBL/GenBank/DDBJ whole genome shotgun (WGS) entry which is preliminary data.</text>
</comment>
<gene>
    <name evidence="1" type="ORF">SDC9_162905</name>
</gene>
<protein>
    <submittedName>
        <fullName evidence="1">Uncharacterized protein</fullName>
    </submittedName>
</protein>